<feature type="region of interest" description="Disordered" evidence="1">
    <location>
        <begin position="1"/>
        <end position="58"/>
    </location>
</feature>
<reference evidence="2" key="1">
    <citation type="submission" date="2020-11" db="EMBL/GenBank/DDBJ databases">
        <authorList>
            <person name="Tran Van P."/>
        </authorList>
    </citation>
    <scope>NUCLEOTIDE SEQUENCE</scope>
</reference>
<sequence length="375" mass="42417">MWTRNATLRMAPSHTTRRSAWLPATQRDAPRGSRPHNATLRMAPNPTTRRSAWLPTPQRDAPPLLSDIVLQRCELTNLGYLLHTCCILTNDHLSTQWMRELFYRPHLVLLVKFVPICLVNNKKTKLLILYEYYQSLKSRSVVKRRNKRVWSRNLVLKRNSVSHTVTILPELDADDLNVLVLSPTAEDGEIEVRISVGSQRSYQSPTARIIEYITQNCCHVTYFTGGTLVTRSRNRCILWDSPLPSHDSLGISSKSISESRVNSSNPSKNTRTAHDISSIKWVSSVGKWTPVGIIEYLITRLAALDEKPLKLREKENIINSRTLFKDIQELLISPGEFTVLGTPPSASLVSAGSIFSGQPLSQEWDHRADDSVSRS</sequence>
<proteinExistence type="predicted"/>
<dbReference type="EMBL" id="OC317132">
    <property type="protein sequence ID" value="CAD7395035.1"/>
    <property type="molecule type" value="Genomic_DNA"/>
</dbReference>
<evidence type="ECO:0000256" key="1">
    <source>
        <dbReference type="SAM" id="MobiDB-lite"/>
    </source>
</evidence>
<evidence type="ECO:0000313" key="2">
    <source>
        <dbReference type="EMBL" id="CAD7395035.1"/>
    </source>
</evidence>
<gene>
    <name evidence="2" type="ORF">TCEB3V08_LOCUS2928</name>
</gene>
<dbReference type="AlphaFoldDB" id="A0A7R9CHX8"/>
<organism evidence="2">
    <name type="scientific">Timema cristinae</name>
    <name type="common">Walking stick</name>
    <dbReference type="NCBI Taxonomy" id="61476"/>
    <lineage>
        <taxon>Eukaryota</taxon>
        <taxon>Metazoa</taxon>
        <taxon>Ecdysozoa</taxon>
        <taxon>Arthropoda</taxon>
        <taxon>Hexapoda</taxon>
        <taxon>Insecta</taxon>
        <taxon>Pterygota</taxon>
        <taxon>Neoptera</taxon>
        <taxon>Polyneoptera</taxon>
        <taxon>Phasmatodea</taxon>
        <taxon>Timematodea</taxon>
        <taxon>Timematoidea</taxon>
        <taxon>Timematidae</taxon>
        <taxon>Timema</taxon>
    </lineage>
</organism>
<protein>
    <submittedName>
        <fullName evidence="2">Uncharacterized protein</fullName>
    </submittedName>
</protein>
<accession>A0A7R9CHX8</accession>
<name>A0A7R9CHX8_TIMCR</name>